<dbReference type="AlphaFoldDB" id="A0AAV4VRQ9"/>
<sequence>MIIGLSIRKLIKKVNEKDDRERTVVIHETEEILVEKIPFPLGLPLTLLASGGHLKEDPGSLILHGSAFLFIFGKELEKEKERTLQVSGKSVALKEDPGSLILHGPASYLSSAKELEKEKKEEPYWCLAKVCPVLEMVSVDDGGRRFRALTGFNQWPYEEWRYCGDLLERNP</sequence>
<dbReference type="EMBL" id="BPLR01014967">
    <property type="protein sequence ID" value="GIY72590.1"/>
    <property type="molecule type" value="Genomic_DNA"/>
</dbReference>
<organism evidence="1 2">
    <name type="scientific">Caerostris extrusa</name>
    <name type="common">Bark spider</name>
    <name type="synonym">Caerostris bankana</name>
    <dbReference type="NCBI Taxonomy" id="172846"/>
    <lineage>
        <taxon>Eukaryota</taxon>
        <taxon>Metazoa</taxon>
        <taxon>Ecdysozoa</taxon>
        <taxon>Arthropoda</taxon>
        <taxon>Chelicerata</taxon>
        <taxon>Arachnida</taxon>
        <taxon>Araneae</taxon>
        <taxon>Araneomorphae</taxon>
        <taxon>Entelegynae</taxon>
        <taxon>Araneoidea</taxon>
        <taxon>Araneidae</taxon>
        <taxon>Caerostris</taxon>
    </lineage>
</organism>
<gene>
    <name evidence="1" type="ORF">CEXT_107541</name>
</gene>
<name>A0AAV4VRQ9_CAEEX</name>
<keyword evidence="2" id="KW-1185">Reference proteome</keyword>
<reference evidence="1 2" key="1">
    <citation type="submission" date="2021-06" db="EMBL/GenBank/DDBJ databases">
        <title>Caerostris extrusa draft genome.</title>
        <authorList>
            <person name="Kono N."/>
            <person name="Arakawa K."/>
        </authorList>
    </citation>
    <scope>NUCLEOTIDE SEQUENCE [LARGE SCALE GENOMIC DNA]</scope>
</reference>
<protein>
    <submittedName>
        <fullName evidence="1">Uncharacterized protein</fullName>
    </submittedName>
</protein>
<proteinExistence type="predicted"/>
<evidence type="ECO:0000313" key="2">
    <source>
        <dbReference type="Proteomes" id="UP001054945"/>
    </source>
</evidence>
<evidence type="ECO:0000313" key="1">
    <source>
        <dbReference type="EMBL" id="GIY72590.1"/>
    </source>
</evidence>
<comment type="caution">
    <text evidence="1">The sequence shown here is derived from an EMBL/GenBank/DDBJ whole genome shotgun (WGS) entry which is preliminary data.</text>
</comment>
<accession>A0AAV4VRQ9</accession>
<dbReference type="Proteomes" id="UP001054945">
    <property type="component" value="Unassembled WGS sequence"/>
</dbReference>